<accession>A0A8J2WD52</accession>
<proteinExistence type="predicted"/>
<sequence>MSNKIPSKIHNNSELLVTFGSLIKESNINFQINDELLMCFIHARKHDVQRAMKLLKNYLRMIKNYPELFTDLRPERIKRFLDSGHILASPLRDQNGCRVFILNARNWDVNQISLEDVYRTVVFCFQRMVSEIETQSNGVVIILDFQDFALHQIRHFTPSFVKKVANLVQDVFPIRLKGIHIVNEPQIIKLLVAMIWPFLSNKIRNRVVFHGSCFTTLHHRVSPSCLPSNYDGFLGTLDSMKFSNVFFEDNYSKIFECLN</sequence>
<dbReference type="Gene3D" id="1.20.5.1200">
    <property type="entry name" value="Alpha-tocopherol transfer"/>
    <property type="match status" value="1"/>
</dbReference>
<dbReference type="SMART" id="SM01100">
    <property type="entry name" value="CRAL_TRIO_N"/>
    <property type="match status" value="1"/>
</dbReference>
<evidence type="ECO:0000313" key="2">
    <source>
        <dbReference type="EMBL" id="CAH0099877.1"/>
    </source>
</evidence>
<keyword evidence="3" id="KW-1185">Reference proteome</keyword>
<dbReference type="Gene3D" id="1.10.8.20">
    <property type="entry name" value="N-terminal domain of phosphatidylinositol transfer protein sec14p"/>
    <property type="match status" value="1"/>
</dbReference>
<dbReference type="Gene3D" id="3.40.525.10">
    <property type="entry name" value="CRAL-TRIO lipid binding domain"/>
    <property type="match status" value="1"/>
</dbReference>
<dbReference type="SUPFAM" id="SSF46938">
    <property type="entry name" value="CRAL/TRIO N-terminal domain"/>
    <property type="match status" value="1"/>
</dbReference>
<dbReference type="InterPro" id="IPR036273">
    <property type="entry name" value="CRAL/TRIO_N_dom_sf"/>
</dbReference>
<dbReference type="GO" id="GO:1902936">
    <property type="term" value="F:phosphatidylinositol bisphosphate binding"/>
    <property type="evidence" value="ECO:0007669"/>
    <property type="project" value="TreeGrafter"/>
</dbReference>
<reference evidence="2" key="1">
    <citation type="submission" date="2021-11" db="EMBL/GenBank/DDBJ databases">
        <authorList>
            <person name="Schell T."/>
        </authorList>
    </citation>
    <scope>NUCLEOTIDE SEQUENCE</scope>
    <source>
        <strain evidence="2">M5</strain>
    </source>
</reference>
<organism evidence="2 3">
    <name type="scientific">Daphnia galeata</name>
    <dbReference type="NCBI Taxonomy" id="27404"/>
    <lineage>
        <taxon>Eukaryota</taxon>
        <taxon>Metazoa</taxon>
        <taxon>Ecdysozoa</taxon>
        <taxon>Arthropoda</taxon>
        <taxon>Crustacea</taxon>
        <taxon>Branchiopoda</taxon>
        <taxon>Diplostraca</taxon>
        <taxon>Cladocera</taxon>
        <taxon>Anomopoda</taxon>
        <taxon>Daphniidae</taxon>
        <taxon>Daphnia</taxon>
    </lineage>
</organism>
<name>A0A8J2WD52_9CRUS</name>
<dbReference type="SMART" id="SM00516">
    <property type="entry name" value="SEC14"/>
    <property type="match status" value="1"/>
</dbReference>
<dbReference type="InterPro" id="IPR036865">
    <property type="entry name" value="CRAL-TRIO_dom_sf"/>
</dbReference>
<protein>
    <recommendedName>
        <fullName evidence="1">CRAL-TRIO domain-containing protein</fullName>
    </recommendedName>
</protein>
<evidence type="ECO:0000259" key="1">
    <source>
        <dbReference type="PROSITE" id="PS50191"/>
    </source>
</evidence>
<feature type="domain" description="CRAL-TRIO" evidence="1">
    <location>
        <begin position="74"/>
        <end position="238"/>
    </location>
</feature>
<dbReference type="SUPFAM" id="SSF52087">
    <property type="entry name" value="CRAL/TRIO domain"/>
    <property type="match status" value="1"/>
</dbReference>
<evidence type="ECO:0000313" key="3">
    <source>
        <dbReference type="Proteomes" id="UP000789390"/>
    </source>
</evidence>
<dbReference type="PRINTS" id="PR00180">
    <property type="entry name" value="CRETINALDHBP"/>
</dbReference>
<dbReference type="PROSITE" id="PS50191">
    <property type="entry name" value="CRAL_TRIO"/>
    <property type="match status" value="1"/>
</dbReference>
<comment type="caution">
    <text evidence="2">The sequence shown here is derived from an EMBL/GenBank/DDBJ whole genome shotgun (WGS) entry which is preliminary data.</text>
</comment>
<dbReference type="InterPro" id="IPR001251">
    <property type="entry name" value="CRAL-TRIO_dom"/>
</dbReference>
<dbReference type="OrthoDB" id="75724at2759"/>
<dbReference type="InterPro" id="IPR011074">
    <property type="entry name" value="CRAL/TRIO_N_dom"/>
</dbReference>
<dbReference type="PANTHER" id="PTHR10174">
    <property type="entry name" value="ALPHA-TOCOPHEROL TRANSFER PROTEIN-RELATED"/>
    <property type="match status" value="1"/>
</dbReference>
<dbReference type="EMBL" id="CAKKLH010000026">
    <property type="protein sequence ID" value="CAH0099877.1"/>
    <property type="molecule type" value="Genomic_DNA"/>
</dbReference>
<dbReference type="Pfam" id="PF00650">
    <property type="entry name" value="CRAL_TRIO"/>
    <property type="match status" value="1"/>
</dbReference>
<dbReference type="PANTHER" id="PTHR10174:SF130">
    <property type="entry name" value="ALPHA-TOCOPHEROL TRANSFER PROTEIN-LIKE"/>
    <property type="match status" value="1"/>
</dbReference>
<gene>
    <name evidence="2" type="ORF">DGAL_LOCUS2035</name>
</gene>
<dbReference type="Proteomes" id="UP000789390">
    <property type="component" value="Unassembled WGS sequence"/>
</dbReference>
<dbReference type="AlphaFoldDB" id="A0A8J2WD52"/>
<dbReference type="GO" id="GO:0016020">
    <property type="term" value="C:membrane"/>
    <property type="evidence" value="ECO:0007669"/>
    <property type="project" value="TreeGrafter"/>
</dbReference>
<dbReference type="CDD" id="cd00170">
    <property type="entry name" value="SEC14"/>
    <property type="match status" value="1"/>
</dbReference>